<reference evidence="3" key="2">
    <citation type="submission" date="2019-07" db="EMBL/GenBank/DDBJ databases">
        <authorList>
            <person name="Yang Y."/>
            <person name="Bocs S."/>
            <person name="Baudouin L."/>
        </authorList>
    </citation>
    <scope>NUCLEOTIDE SEQUENCE</scope>
    <source>
        <tissue evidence="3">Spear leaf of Hainan Tall coconut</tissue>
    </source>
</reference>
<dbReference type="PANTHER" id="PTHR13547:SF13">
    <property type="entry name" value="PROTEINACEOUS RNASE P 2"/>
    <property type="match status" value="1"/>
</dbReference>
<sequence>MEERYGASPRLRTYSPAFSAFCRRLEANKAYAVEYHMVSMGVVPEEPEIAALLEVSTKVGKEDKVYAYLHKLRGSAGCVADSTAEILEGRFRSERAMEVGRSNWDAGRVKDAILMNGGGWHGLGWLGEGGWDIRHAAVNSEGDCSGCGERLACVDIDRMETEVCSICGYFGSRKGKQVQF</sequence>
<dbReference type="InterPro" id="IPR033443">
    <property type="entry name" value="PROP1-like_PPR_dom"/>
</dbReference>
<keyword evidence="4" id="KW-1185">Reference proteome</keyword>
<proteinExistence type="predicted"/>
<dbReference type="Gene3D" id="1.25.40.10">
    <property type="entry name" value="Tetratricopeptide repeat domain"/>
    <property type="match status" value="1"/>
</dbReference>
<dbReference type="EMBL" id="CM017880">
    <property type="protein sequence ID" value="KAG1360540.1"/>
    <property type="molecule type" value="Genomic_DNA"/>
</dbReference>
<reference evidence="3" key="1">
    <citation type="journal article" date="2017" name="Gigascience">
        <title>The genome draft of coconut (Cocos nucifera).</title>
        <authorList>
            <person name="Xiao Y."/>
            <person name="Xu P."/>
            <person name="Fan H."/>
            <person name="Baudouin L."/>
            <person name="Xia W."/>
            <person name="Bocs S."/>
            <person name="Xu J."/>
            <person name="Li Q."/>
            <person name="Guo A."/>
            <person name="Zhou L."/>
            <person name="Li J."/>
            <person name="Wu Y."/>
            <person name="Ma Z."/>
            <person name="Armero A."/>
            <person name="Issali A.E."/>
            <person name="Liu N."/>
            <person name="Peng M."/>
            <person name="Yang Y."/>
        </authorList>
    </citation>
    <scope>NUCLEOTIDE SEQUENCE</scope>
    <source>
        <tissue evidence="3">Spear leaf of Hainan Tall coconut</tissue>
    </source>
</reference>
<dbReference type="InterPro" id="IPR011990">
    <property type="entry name" value="TPR-like_helical_dom_sf"/>
</dbReference>
<evidence type="ECO:0000256" key="1">
    <source>
        <dbReference type="ARBA" id="ARBA00022737"/>
    </source>
</evidence>
<dbReference type="Pfam" id="PF17177">
    <property type="entry name" value="PPR_long"/>
    <property type="match status" value="1"/>
</dbReference>
<protein>
    <recommendedName>
        <fullName evidence="2">PROP1-like PPR domain-containing protein</fullName>
    </recommendedName>
</protein>
<evidence type="ECO:0000259" key="2">
    <source>
        <dbReference type="Pfam" id="PF17177"/>
    </source>
</evidence>
<name>A0A8K0N6R8_COCNU</name>
<dbReference type="GO" id="GO:0004526">
    <property type="term" value="F:ribonuclease P activity"/>
    <property type="evidence" value="ECO:0007669"/>
    <property type="project" value="TreeGrafter"/>
</dbReference>
<accession>A0A8K0N6R8</accession>
<keyword evidence="1" id="KW-0677">Repeat</keyword>
<gene>
    <name evidence="3" type="ORF">COCNU_09G000030</name>
</gene>
<organism evidence="3 4">
    <name type="scientific">Cocos nucifera</name>
    <name type="common">Coconut palm</name>
    <dbReference type="NCBI Taxonomy" id="13894"/>
    <lineage>
        <taxon>Eukaryota</taxon>
        <taxon>Viridiplantae</taxon>
        <taxon>Streptophyta</taxon>
        <taxon>Embryophyta</taxon>
        <taxon>Tracheophyta</taxon>
        <taxon>Spermatophyta</taxon>
        <taxon>Magnoliopsida</taxon>
        <taxon>Liliopsida</taxon>
        <taxon>Arecaceae</taxon>
        <taxon>Arecoideae</taxon>
        <taxon>Cocoseae</taxon>
        <taxon>Attaleinae</taxon>
        <taxon>Cocos</taxon>
    </lineage>
</organism>
<feature type="domain" description="PROP1-like PPR" evidence="2">
    <location>
        <begin position="3"/>
        <end position="97"/>
    </location>
</feature>
<evidence type="ECO:0000313" key="3">
    <source>
        <dbReference type="EMBL" id="KAG1360540.1"/>
    </source>
</evidence>
<dbReference type="GO" id="GO:0001682">
    <property type="term" value="P:tRNA 5'-leader removal"/>
    <property type="evidence" value="ECO:0007669"/>
    <property type="project" value="TreeGrafter"/>
</dbReference>
<dbReference type="AlphaFoldDB" id="A0A8K0N6R8"/>
<dbReference type="OrthoDB" id="46913at2759"/>
<dbReference type="Proteomes" id="UP000797356">
    <property type="component" value="Chromosome 9"/>
</dbReference>
<dbReference type="PANTHER" id="PTHR13547">
    <property type="match status" value="1"/>
</dbReference>
<evidence type="ECO:0000313" key="4">
    <source>
        <dbReference type="Proteomes" id="UP000797356"/>
    </source>
</evidence>
<comment type="caution">
    <text evidence="3">The sequence shown here is derived from an EMBL/GenBank/DDBJ whole genome shotgun (WGS) entry which is preliminary data.</text>
</comment>